<proteinExistence type="predicted"/>
<sequence>MSSTRSQNPHGLKQIGLDQIWDDLRAGIQQVYTRQSMAKSRYMELYTHVYNYCTSVHQSNQARGPGIPQSKPSKKAPTPGGAQFVGLELYKRLKEFLKNYLTNLLKDGEDLMDESVLKFYTQQWEDYRFSSKVLNGICAYLNRHWVRRECDEGRKGIYEIYSLALVTWRECLFRPLNKQVTNAVLKLIEKERNGETINTRLISGVVQSYVELGLNEDDAFAKGPTLSVYKEYFETQFLADTERFYTRESTEFLQQNPVTEYMKKAEARLLEEQRRVQVYLHESTQDELARKCEQVLIEKHLEIFHTEFQNLLDADKNEDLGRMYNLVSRITDGLGELKKLLETHIYNQGLAAIEKCGEAALNDPKMYVQTILDVHKKYNALVMSAFNNDAGFVAALDKACGRFINNNAVTKMVQSSSKSPELLARYCDSLLKKSSKNPEEAELEDTLNQVMVVFKYIEDKDVFQKFYAKMLAKRLVHQNSASDDAEASMISKLKVLLHMDFSIQVLSSGSWPFQQSCTFALPSELERSYQRFTAFYASRHSGRKLTWLYHLSKGELVTNCFKNRYTLQASTFQMAILLQYNTEDVYTVQQLTDSTQIKIDILVQVLQILLKSKLLVLEDENANVDEVEFKPDTLIKLYLGYKNKKLRVNINVPMKTEQKQEQETTHKNIEEDRKLLIQAAIVRIMKMRKMLKHQQLLAEVLNQLSSRFKPRVPVIKKCIDILIEKEYLERVDGEKDTYSYLA</sequence>
<evidence type="ECO:0000313" key="2">
    <source>
        <dbReference type="Proteomes" id="UP000830395"/>
    </source>
</evidence>
<protein>
    <submittedName>
        <fullName evidence="1">Uncharacterized protein</fullName>
    </submittedName>
</protein>
<keyword evidence="2" id="KW-1185">Reference proteome</keyword>
<comment type="caution">
    <text evidence="1">The sequence shown here is derived from an EMBL/GenBank/DDBJ whole genome shotgun (WGS) entry which is preliminary data.</text>
</comment>
<dbReference type="Proteomes" id="UP000830395">
    <property type="component" value="Chromosome 21"/>
</dbReference>
<accession>A0ACC5ZAY3</accession>
<dbReference type="EMBL" id="CM040995">
    <property type="protein sequence ID" value="MCJ8745206.1"/>
    <property type="molecule type" value="Genomic_DNA"/>
</dbReference>
<reference evidence="1" key="1">
    <citation type="submission" date="2020-02" db="EMBL/GenBank/DDBJ databases">
        <title>Genome sequencing of the panga catfish, Pangasius djambal.</title>
        <authorList>
            <person name="Wen M."/>
            <person name="Zahm M."/>
            <person name="Roques C."/>
            <person name="Cabau C."/>
            <person name="Klopp C."/>
            <person name="Donnadieu C."/>
            <person name="Jouanno E."/>
            <person name="Avarre J.-C."/>
            <person name="Campet M."/>
            <person name="Ha T."/>
            <person name="Dugue R."/>
            <person name="Lampietro C."/>
            <person name="Louis A."/>
            <person name="Herpin A."/>
            <person name="Echchiki A."/>
            <person name="Berthelot C."/>
            <person name="Parey E."/>
            <person name="Roest-Crollius H."/>
            <person name="Braasch I."/>
            <person name="Postlethwait J.H."/>
            <person name="Bobe J."/>
            <person name="Montfort J."/>
            <person name="Bouchez O."/>
            <person name="Begum T."/>
            <person name="Schartl M."/>
            <person name="Gustiano R."/>
            <person name="Guiguen Y."/>
        </authorList>
    </citation>
    <scope>NUCLEOTIDE SEQUENCE</scope>
    <source>
        <strain evidence="1">Pdj_M5554</strain>
    </source>
</reference>
<evidence type="ECO:0000313" key="1">
    <source>
        <dbReference type="EMBL" id="MCJ8745206.1"/>
    </source>
</evidence>
<name>A0ACC5ZAY3_9TELE</name>
<organism evidence="1 2">
    <name type="scientific">Pangasius djambal</name>
    <dbReference type="NCBI Taxonomy" id="1691987"/>
    <lineage>
        <taxon>Eukaryota</taxon>
        <taxon>Metazoa</taxon>
        <taxon>Chordata</taxon>
        <taxon>Craniata</taxon>
        <taxon>Vertebrata</taxon>
        <taxon>Euteleostomi</taxon>
        <taxon>Actinopterygii</taxon>
        <taxon>Neopterygii</taxon>
        <taxon>Teleostei</taxon>
        <taxon>Ostariophysi</taxon>
        <taxon>Siluriformes</taxon>
        <taxon>Pangasiidae</taxon>
        <taxon>Pangasius</taxon>
    </lineage>
</organism>
<gene>
    <name evidence="1" type="ORF">PDJAM_G00127760</name>
</gene>